<dbReference type="SUPFAM" id="SSF143422">
    <property type="entry name" value="Transposase IS200-like"/>
    <property type="match status" value="1"/>
</dbReference>
<dbReference type="GO" id="GO:0004803">
    <property type="term" value="F:transposase activity"/>
    <property type="evidence" value="ECO:0007669"/>
    <property type="project" value="InterPro"/>
</dbReference>
<dbReference type="Proteomes" id="UP000229504">
    <property type="component" value="Unassembled WGS sequence"/>
</dbReference>
<sequence length="147" mass="16974">MTEKRYAAHKLRDGRWSSSGQIYLVTTVTKDRVPVFADLSAARTLIQIIRQDEMLGSHQTLCFVVMPDHLHWLLQLHDEALPRLVGRVKSISAKRLGQPIWQKGFHDHALRREEDVRSMARYVVANPLRAGLVKRAGDYPHWDAVWI</sequence>
<dbReference type="PANTHER" id="PTHR36966">
    <property type="entry name" value="REP-ASSOCIATED TYROSINE TRANSPOSASE"/>
    <property type="match status" value="1"/>
</dbReference>
<proteinExistence type="predicted"/>
<comment type="caution">
    <text evidence="2">The sequence shown here is derived from an EMBL/GenBank/DDBJ whole genome shotgun (WGS) entry which is preliminary data.</text>
</comment>
<evidence type="ECO:0000313" key="3">
    <source>
        <dbReference type="Proteomes" id="UP000229504"/>
    </source>
</evidence>
<dbReference type="NCBIfam" id="NF047646">
    <property type="entry name" value="REP_Tyr_transpos"/>
    <property type="match status" value="1"/>
</dbReference>
<name>A0A2G5FJS9_9PSED</name>
<dbReference type="PANTHER" id="PTHR36966:SF1">
    <property type="entry name" value="REP-ASSOCIATED TYROSINE TRANSPOSASE"/>
    <property type="match status" value="1"/>
</dbReference>
<organism evidence="2 3">
    <name type="scientific">Pseudomonas sediminis</name>
    <dbReference type="NCBI Taxonomy" id="1691904"/>
    <lineage>
        <taxon>Bacteria</taxon>
        <taxon>Pseudomonadati</taxon>
        <taxon>Pseudomonadota</taxon>
        <taxon>Gammaproteobacteria</taxon>
        <taxon>Pseudomonadales</taxon>
        <taxon>Pseudomonadaceae</taxon>
        <taxon>Pseudomonas</taxon>
    </lineage>
</organism>
<dbReference type="Pfam" id="PF01797">
    <property type="entry name" value="Y1_Tnp"/>
    <property type="match status" value="1"/>
</dbReference>
<reference evidence="3" key="1">
    <citation type="submission" date="2017-06" db="EMBL/GenBank/DDBJ databases">
        <authorList>
            <person name="Rastogi G."/>
            <person name="Vaishampayan P."/>
            <person name="Seuylemezian A."/>
        </authorList>
    </citation>
    <scope>NUCLEOTIDE SEQUENCE [LARGE SCALE GENOMIC DNA]</scope>
    <source>
        <strain evidence="3">PI11</strain>
    </source>
</reference>
<dbReference type="GO" id="GO:0006313">
    <property type="term" value="P:DNA transposition"/>
    <property type="evidence" value="ECO:0007669"/>
    <property type="project" value="InterPro"/>
</dbReference>
<gene>
    <name evidence="2" type="ORF">CDO35_14255</name>
</gene>
<dbReference type="SMART" id="SM01321">
    <property type="entry name" value="Y1_Tnp"/>
    <property type="match status" value="1"/>
</dbReference>
<dbReference type="GO" id="GO:0043565">
    <property type="term" value="F:sequence-specific DNA binding"/>
    <property type="evidence" value="ECO:0007669"/>
    <property type="project" value="TreeGrafter"/>
</dbReference>
<protein>
    <submittedName>
        <fullName evidence="2">Transposase</fullName>
    </submittedName>
</protein>
<dbReference type="EMBL" id="NIQU01000005">
    <property type="protein sequence ID" value="PIA68258.1"/>
    <property type="molecule type" value="Genomic_DNA"/>
</dbReference>
<dbReference type="AlphaFoldDB" id="A0A2G5FJS9"/>
<dbReference type="RefSeq" id="WP_099525376.1">
    <property type="nucleotide sequence ID" value="NZ_NIQU01000005.1"/>
</dbReference>
<accession>A0A2G5FJS9</accession>
<evidence type="ECO:0000259" key="1">
    <source>
        <dbReference type="SMART" id="SM01321"/>
    </source>
</evidence>
<dbReference type="InterPro" id="IPR052715">
    <property type="entry name" value="RAYT_transposase"/>
</dbReference>
<dbReference type="Gene3D" id="3.30.70.1290">
    <property type="entry name" value="Transposase IS200-like"/>
    <property type="match status" value="1"/>
</dbReference>
<evidence type="ECO:0000313" key="2">
    <source>
        <dbReference type="EMBL" id="PIA68258.1"/>
    </source>
</evidence>
<dbReference type="InterPro" id="IPR036515">
    <property type="entry name" value="Transposase_17_sf"/>
</dbReference>
<feature type="domain" description="Transposase IS200-like" evidence="1">
    <location>
        <begin position="18"/>
        <end position="126"/>
    </location>
</feature>
<dbReference type="InterPro" id="IPR002686">
    <property type="entry name" value="Transposase_17"/>
</dbReference>